<gene>
    <name evidence="1" type="ORF">CJ014_10620</name>
</gene>
<protein>
    <recommendedName>
        <fullName evidence="3">Aminoglycoside phosphotransferase domain-containing protein</fullName>
    </recommendedName>
</protein>
<evidence type="ECO:0000313" key="2">
    <source>
        <dbReference type="Proteomes" id="UP000231070"/>
    </source>
</evidence>
<dbReference type="Proteomes" id="UP000231070">
    <property type="component" value="Unassembled WGS sequence"/>
</dbReference>
<evidence type="ECO:0008006" key="3">
    <source>
        <dbReference type="Google" id="ProtNLM"/>
    </source>
</evidence>
<reference evidence="1 2" key="1">
    <citation type="submission" date="2017-08" db="EMBL/GenBank/DDBJ databases">
        <title>Pleomorphomonas carboxidotrophicus sp. nov., a new mesophilic hydrogenogenic carboxidotroph.</title>
        <authorList>
            <person name="Esquivel-Elizondo S."/>
            <person name="Krajmalnik-Brown R."/>
            <person name="Maldonado J."/>
        </authorList>
    </citation>
    <scope>NUCLEOTIDE SEQUENCE [LARGE SCALE GENOMIC DNA]</scope>
    <source>
        <strain evidence="1 2">SVCO-16</strain>
    </source>
</reference>
<evidence type="ECO:0000313" key="1">
    <source>
        <dbReference type="EMBL" id="PIO99300.1"/>
    </source>
</evidence>
<dbReference type="RefSeq" id="WP_100080457.1">
    <property type="nucleotide sequence ID" value="NZ_NQVN01000005.1"/>
</dbReference>
<sequence length="433" mass="46714">MTSPSRTAEIRRLAATDEGAAVAALAALFADLFGLSAEGVAINRDQYSLNSLNGFFSAGGADYFFKFHQEDGEEAMTGEYYRADILARAGLPVDMPVFVSNLPGEQVLVYRRRSDPRFSDVLRALDIAGLEGRRDLAGEADAVAAERGLDAAIARVYLDSLHPVTVSEAAAEPIHRLFHDRLVDMPGRRFSGGRLAGFYLGKTVRLPGAELDWDDFAARRIVVNGRAYRRTIGELFAAAGARLRPDLLADAGGVVAHGDAHNANVWYGRGADEPALSFYDPAFAGAHVPALIAEVKATFHNVFAHPLWLYDPAEATRRFSASARPGDGILAIDTDWAPTPVRRALLAAKAELVWKPLLSTLKARGLLPADWRQVIRLALFLCPTLVMNLRAGAATHTETSSAIAFAVSVMAGSEPDMGEDDITAFLDAIDPDR</sequence>
<dbReference type="OrthoDB" id="5180054at2"/>
<organism evidence="1 2">
    <name type="scientific">Pleomorphomonas carboxyditropha</name>
    <dbReference type="NCBI Taxonomy" id="2023338"/>
    <lineage>
        <taxon>Bacteria</taxon>
        <taxon>Pseudomonadati</taxon>
        <taxon>Pseudomonadota</taxon>
        <taxon>Alphaproteobacteria</taxon>
        <taxon>Hyphomicrobiales</taxon>
        <taxon>Pleomorphomonadaceae</taxon>
        <taxon>Pleomorphomonas</taxon>
    </lineage>
</organism>
<keyword evidence="2" id="KW-1185">Reference proteome</keyword>
<dbReference type="AlphaFoldDB" id="A0A2G9WYW7"/>
<dbReference type="EMBL" id="NQVN01000005">
    <property type="protein sequence ID" value="PIO99300.1"/>
    <property type="molecule type" value="Genomic_DNA"/>
</dbReference>
<proteinExistence type="predicted"/>
<name>A0A2G9WYW7_9HYPH</name>
<comment type="caution">
    <text evidence="1">The sequence shown here is derived from an EMBL/GenBank/DDBJ whole genome shotgun (WGS) entry which is preliminary data.</text>
</comment>
<accession>A0A2G9WYW7</accession>